<dbReference type="Pfam" id="PF00536">
    <property type="entry name" value="SAM_1"/>
    <property type="match status" value="1"/>
</dbReference>
<proteinExistence type="predicted"/>
<dbReference type="Gene3D" id="1.10.150.50">
    <property type="entry name" value="Transcription Factor, Ets-1"/>
    <property type="match status" value="1"/>
</dbReference>
<dbReference type="SUPFAM" id="SSF47769">
    <property type="entry name" value="SAM/Pointed domain"/>
    <property type="match status" value="1"/>
</dbReference>
<feature type="non-terminal residue" evidence="4">
    <location>
        <position position="1"/>
    </location>
</feature>
<dbReference type="Proteomes" id="UP000079169">
    <property type="component" value="Unplaced"/>
</dbReference>
<dbReference type="RefSeq" id="XP_026678661.1">
    <property type="nucleotide sequence ID" value="XM_026822860.1"/>
</dbReference>
<reference evidence="4" key="1">
    <citation type="submission" date="2025-08" db="UniProtKB">
        <authorList>
            <consortium name="RefSeq"/>
        </authorList>
    </citation>
    <scope>IDENTIFICATION</scope>
</reference>
<dbReference type="PROSITE" id="PS50105">
    <property type="entry name" value="SAM_DOMAIN"/>
    <property type="match status" value="1"/>
</dbReference>
<dbReference type="STRING" id="121845.A0A3Q0IQU7"/>
<feature type="domain" description="SAM" evidence="2">
    <location>
        <begin position="493"/>
        <end position="557"/>
    </location>
</feature>
<name>A0A3Q0IQU7_DIACI</name>
<sequence>ISQVQVIQNQQAAYLQQLYSGQGGLIMPAGNMQIGPMKVITQGQPGTYPTYPGTNNQTLVIGQLFSPQQGLIPAQSNQAKPQDMKPPTQGCVVSSQPQQLTSSQPQQLSHLISPIHFTNNGRTTVQSNQMQFTPWQFNTLPQGLAWASQPPILTQNSIFIGRGTQQDGSTQNPQANPAPMFVQQSPPPQHLQSHTQVAMQQSTTLPQLTSTPTAIKTRPDHIQPKTMNTICRPLMPNSVRGAPPINTAQGLMIMTSTSQLMQHQQHQQQQTQTHTQLSAVASQQQIHASLSQHMGPTTQLTYTMAPPPPQGQFQQPQQQHMQPKPLIELMRYLESPTMLQWDKPITTQATLPKTTALVKPQILTHVIEGFVIQESDQPFPVNRGACFDLIREDIGTDDGAPLAKKLHLEENVEDKKPLVGESTGCTQTPSLPNPLKWTVTEVCDFIRNLPGTDDGAPLAKKLHLEENVEDKKPLVGESTGCPQTPSLPNPLKWTVTEVCDFIRNLPGCAEYVEDFAMQEIDGQALMLLQAKHLMEAMSMKLGPALKIVAKIDSMRQAAEGAAGAPPPASTA</sequence>
<dbReference type="InterPro" id="IPR013761">
    <property type="entry name" value="SAM/pointed_sf"/>
</dbReference>
<organism evidence="3 4">
    <name type="scientific">Diaphorina citri</name>
    <name type="common">Asian citrus psyllid</name>
    <dbReference type="NCBI Taxonomy" id="121845"/>
    <lineage>
        <taxon>Eukaryota</taxon>
        <taxon>Metazoa</taxon>
        <taxon>Ecdysozoa</taxon>
        <taxon>Arthropoda</taxon>
        <taxon>Hexapoda</taxon>
        <taxon>Insecta</taxon>
        <taxon>Pterygota</taxon>
        <taxon>Neoptera</taxon>
        <taxon>Paraneoptera</taxon>
        <taxon>Hemiptera</taxon>
        <taxon>Sternorrhyncha</taxon>
        <taxon>Psylloidea</taxon>
        <taxon>Psyllidae</taxon>
        <taxon>Diaphorininae</taxon>
        <taxon>Diaphorina</taxon>
    </lineage>
</organism>
<dbReference type="PANTHER" id="PTHR12247:SF138">
    <property type="entry name" value="POLYHOMEOTIC DISTAL, ISOFORM A-RELATED"/>
    <property type="match status" value="1"/>
</dbReference>
<dbReference type="AlphaFoldDB" id="A0A3Q0IQU7"/>
<protein>
    <submittedName>
        <fullName evidence="4">Polyhomeotic-like protein 1</fullName>
    </submittedName>
</protein>
<evidence type="ECO:0000256" key="1">
    <source>
        <dbReference type="SAM" id="MobiDB-lite"/>
    </source>
</evidence>
<dbReference type="InterPro" id="IPR050548">
    <property type="entry name" value="PcG_chromatin_remod_factors"/>
</dbReference>
<dbReference type="SMART" id="SM00454">
    <property type="entry name" value="SAM"/>
    <property type="match status" value="1"/>
</dbReference>
<dbReference type="GeneID" id="103508208"/>
<feature type="region of interest" description="Disordered" evidence="1">
    <location>
        <begin position="74"/>
        <end position="94"/>
    </location>
</feature>
<evidence type="ECO:0000313" key="4">
    <source>
        <dbReference type="RefSeq" id="XP_026678661.1"/>
    </source>
</evidence>
<dbReference type="GO" id="GO:0003682">
    <property type="term" value="F:chromatin binding"/>
    <property type="evidence" value="ECO:0007669"/>
    <property type="project" value="TreeGrafter"/>
</dbReference>
<dbReference type="InterPro" id="IPR001660">
    <property type="entry name" value="SAM"/>
</dbReference>
<gene>
    <name evidence="4" type="primary">LOC103508208</name>
</gene>
<accession>A0A3Q0IQU7</accession>
<dbReference type="GO" id="GO:0045892">
    <property type="term" value="P:negative regulation of DNA-templated transcription"/>
    <property type="evidence" value="ECO:0007669"/>
    <property type="project" value="TreeGrafter"/>
</dbReference>
<dbReference type="CDD" id="cd09577">
    <property type="entry name" value="SAM_Ph1_2_3"/>
    <property type="match status" value="1"/>
</dbReference>
<evidence type="ECO:0000313" key="3">
    <source>
        <dbReference type="Proteomes" id="UP000079169"/>
    </source>
</evidence>
<dbReference type="PaxDb" id="121845-A0A3Q0IQU7"/>
<evidence type="ECO:0000259" key="2">
    <source>
        <dbReference type="PROSITE" id="PS50105"/>
    </source>
</evidence>
<dbReference type="GO" id="GO:0035102">
    <property type="term" value="C:PRC1 complex"/>
    <property type="evidence" value="ECO:0007669"/>
    <property type="project" value="TreeGrafter"/>
</dbReference>
<dbReference type="GO" id="GO:0042393">
    <property type="term" value="F:histone binding"/>
    <property type="evidence" value="ECO:0007669"/>
    <property type="project" value="TreeGrafter"/>
</dbReference>
<keyword evidence="3" id="KW-1185">Reference proteome</keyword>
<dbReference type="KEGG" id="dci:103508208"/>
<dbReference type="PANTHER" id="PTHR12247">
    <property type="entry name" value="POLYCOMB GROUP PROTEIN"/>
    <property type="match status" value="1"/>
</dbReference>